<dbReference type="AlphaFoldDB" id="A0A3P3XSI6"/>
<dbReference type="InterPro" id="IPR041682">
    <property type="entry name" value="AAA_14"/>
</dbReference>
<feature type="domain" description="AAA" evidence="1">
    <location>
        <begin position="19"/>
        <end position="151"/>
    </location>
</feature>
<evidence type="ECO:0008006" key="4">
    <source>
        <dbReference type="Google" id="ProtNLM"/>
    </source>
</evidence>
<accession>A0A3P3XSI6</accession>
<dbReference type="InterPro" id="IPR025420">
    <property type="entry name" value="DUF4143"/>
</dbReference>
<gene>
    <name evidence="3" type="ORF">SPIRO4BDMA_50554</name>
</gene>
<evidence type="ECO:0000313" key="3">
    <source>
        <dbReference type="EMBL" id="SLM19039.1"/>
    </source>
</evidence>
<organism evidence="3">
    <name type="scientific">uncultured spirochete</name>
    <dbReference type="NCBI Taxonomy" id="156406"/>
    <lineage>
        <taxon>Bacteria</taxon>
        <taxon>Pseudomonadati</taxon>
        <taxon>Spirochaetota</taxon>
        <taxon>Spirochaetia</taxon>
        <taxon>Spirochaetales</taxon>
        <taxon>environmental samples</taxon>
    </lineage>
</organism>
<dbReference type="Gene3D" id="3.40.50.300">
    <property type="entry name" value="P-loop containing nucleotide triphosphate hydrolases"/>
    <property type="match status" value="1"/>
</dbReference>
<dbReference type="Pfam" id="PF13173">
    <property type="entry name" value="AAA_14"/>
    <property type="match status" value="1"/>
</dbReference>
<protein>
    <recommendedName>
        <fullName evidence="4">ATPase</fullName>
    </recommendedName>
</protein>
<proteinExistence type="predicted"/>
<dbReference type="EMBL" id="FWDO01000005">
    <property type="protein sequence ID" value="SLM19039.1"/>
    <property type="molecule type" value="Genomic_DNA"/>
</dbReference>
<evidence type="ECO:0000259" key="1">
    <source>
        <dbReference type="Pfam" id="PF13173"/>
    </source>
</evidence>
<sequence>MEIIDRRIFPIMRALSDEKAILVLHGARQTGKSTALHWWLQEERNRGRQTLYFDLEDPAMLSLCESGVEAFIRYIEARGYPRQNLSVALDEIQYLSDPSRFLKLLFDHHSDDLKIAVSGSSSFAIKSKFRESLVGRTIPLELFNLDFGEYCRFVGRQYDFSAEWPEQLDLEVRPVFQHFAETGAYPGLARTKEIATKSRRIRQIIQTYIQTDVRELGKIRYPDRFESLLRFLADQAASLAQVSELASSLRMARETVEEYIFLLEQTYIIRRLRPFSGNARSELTKTPKIYFEDNGILAMCRAYEFLPLDGALFENAVFTELRKSFGIERLHFWRTTEGQEIDFIIDEGRVAVEAKLRPRPADCKNLFKFQKRYSAKRLVICGMEKPVSLPEGVEFRYPWHLADSVGQQ</sequence>
<dbReference type="InterPro" id="IPR027417">
    <property type="entry name" value="P-loop_NTPase"/>
</dbReference>
<dbReference type="PANTHER" id="PTHR43566">
    <property type="entry name" value="CONSERVED PROTEIN"/>
    <property type="match status" value="1"/>
</dbReference>
<dbReference type="Pfam" id="PF13635">
    <property type="entry name" value="DUF4143"/>
    <property type="match status" value="1"/>
</dbReference>
<dbReference type="PANTHER" id="PTHR43566:SF1">
    <property type="entry name" value="AAA+ ATPASE DOMAIN-CONTAINING PROTEIN"/>
    <property type="match status" value="1"/>
</dbReference>
<name>A0A3P3XSI6_9SPIR</name>
<dbReference type="SUPFAM" id="SSF52540">
    <property type="entry name" value="P-loop containing nucleoside triphosphate hydrolases"/>
    <property type="match status" value="1"/>
</dbReference>
<reference evidence="3" key="1">
    <citation type="submission" date="2017-02" db="EMBL/GenBank/DDBJ databases">
        <authorList>
            <person name="Regsiter A."/>
            <person name="William W."/>
        </authorList>
    </citation>
    <scope>NUCLEOTIDE SEQUENCE</scope>
    <source>
        <strain evidence="3">BdmA 4</strain>
    </source>
</reference>
<evidence type="ECO:0000259" key="2">
    <source>
        <dbReference type="Pfam" id="PF13635"/>
    </source>
</evidence>
<feature type="domain" description="DUF4143" evidence="2">
    <location>
        <begin position="211"/>
        <end position="356"/>
    </location>
</feature>